<feature type="region of interest" description="Disordered" evidence="1">
    <location>
        <begin position="60"/>
        <end position="105"/>
    </location>
</feature>
<dbReference type="OrthoDB" id="210132at2"/>
<gene>
    <name evidence="2" type="ORF">Pla100_37550</name>
</gene>
<feature type="compositionally biased region" description="Basic and acidic residues" evidence="1">
    <location>
        <begin position="82"/>
        <end position="92"/>
    </location>
</feature>
<organism evidence="2 3">
    <name type="scientific">Neorhodopirellula pilleata</name>
    <dbReference type="NCBI Taxonomy" id="2714738"/>
    <lineage>
        <taxon>Bacteria</taxon>
        <taxon>Pseudomonadati</taxon>
        <taxon>Planctomycetota</taxon>
        <taxon>Planctomycetia</taxon>
        <taxon>Pirellulales</taxon>
        <taxon>Pirellulaceae</taxon>
        <taxon>Neorhodopirellula</taxon>
    </lineage>
</organism>
<evidence type="ECO:0000313" key="3">
    <source>
        <dbReference type="Proteomes" id="UP000316213"/>
    </source>
</evidence>
<keyword evidence="3" id="KW-1185">Reference proteome</keyword>
<proteinExistence type="predicted"/>
<dbReference type="RefSeq" id="WP_146579111.1">
    <property type="nucleotide sequence ID" value="NZ_SJPM01000008.1"/>
</dbReference>
<dbReference type="Proteomes" id="UP000316213">
    <property type="component" value="Unassembled WGS sequence"/>
</dbReference>
<dbReference type="AlphaFoldDB" id="A0A5C6A475"/>
<dbReference type="EMBL" id="SJPM01000008">
    <property type="protein sequence ID" value="TWT94147.1"/>
    <property type="molecule type" value="Genomic_DNA"/>
</dbReference>
<comment type="caution">
    <text evidence="2">The sequence shown here is derived from an EMBL/GenBank/DDBJ whole genome shotgun (WGS) entry which is preliminary data.</text>
</comment>
<evidence type="ECO:0000256" key="1">
    <source>
        <dbReference type="SAM" id="MobiDB-lite"/>
    </source>
</evidence>
<evidence type="ECO:0000313" key="2">
    <source>
        <dbReference type="EMBL" id="TWT94147.1"/>
    </source>
</evidence>
<name>A0A5C6A475_9BACT</name>
<protein>
    <submittedName>
        <fullName evidence="2">Uncharacterized protein</fullName>
    </submittedName>
</protein>
<feature type="region of interest" description="Disordered" evidence="1">
    <location>
        <begin position="161"/>
        <end position="183"/>
    </location>
</feature>
<reference evidence="2 3" key="1">
    <citation type="submission" date="2019-02" db="EMBL/GenBank/DDBJ databases">
        <title>Deep-cultivation of Planctomycetes and their phenomic and genomic characterization uncovers novel biology.</title>
        <authorList>
            <person name="Wiegand S."/>
            <person name="Jogler M."/>
            <person name="Boedeker C."/>
            <person name="Pinto D."/>
            <person name="Vollmers J."/>
            <person name="Rivas-Marin E."/>
            <person name="Kohn T."/>
            <person name="Peeters S.H."/>
            <person name="Heuer A."/>
            <person name="Rast P."/>
            <person name="Oberbeckmann S."/>
            <person name="Bunk B."/>
            <person name="Jeske O."/>
            <person name="Meyerdierks A."/>
            <person name="Storesund J.E."/>
            <person name="Kallscheuer N."/>
            <person name="Luecker S."/>
            <person name="Lage O.M."/>
            <person name="Pohl T."/>
            <person name="Merkel B.J."/>
            <person name="Hornburger P."/>
            <person name="Mueller R.-W."/>
            <person name="Bruemmer F."/>
            <person name="Labrenz M."/>
            <person name="Spormann A.M."/>
            <person name="Op Den Camp H."/>
            <person name="Overmann J."/>
            <person name="Amann R."/>
            <person name="Jetten M.S.M."/>
            <person name="Mascher T."/>
            <person name="Medema M.H."/>
            <person name="Devos D.P."/>
            <person name="Kaster A.-K."/>
            <person name="Ovreas L."/>
            <person name="Rohde M."/>
            <person name="Galperin M.Y."/>
            <person name="Jogler C."/>
        </authorList>
    </citation>
    <scope>NUCLEOTIDE SEQUENCE [LARGE SCALE GENOMIC DNA]</scope>
    <source>
        <strain evidence="2 3">Pla100</strain>
    </source>
</reference>
<sequence length="183" mass="20044">MISFVPEDQRAYEIGLAALESFDDIPSSDDLDSVVQSLTEIDAAKVQAWKEGHETIESAGISMTSKVDVRDIPPSHSSSDGKSAETRSREISGAKARGSNTPSASLHQAIRKYQKFIRQEFHRPETDQVTAWGRTQVCQLDTCRVTAVNTTRLNIDSFRTSDGRARAAKTARSSESFSGAHPT</sequence>
<accession>A0A5C6A475</accession>